<dbReference type="Gene3D" id="3.20.20.140">
    <property type="entry name" value="Metal-dependent hydrolases"/>
    <property type="match status" value="1"/>
</dbReference>
<comment type="similarity">
    <text evidence="1">Belongs to the metallo-dependent hydrolases superfamily. CpsB/CapC family.</text>
</comment>
<evidence type="ECO:0000256" key="1">
    <source>
        <dbReference type="ARBA" id="ARBA00005750"/>
    </source>
</evidence>
<evidence type="ECO:0000313" key="7">
    <source>
        <dbReference type="Proteomes" id="UP000622405"/>
    </source>
</evidence>
<dbReference type="EMBL" id="WJBE01000002">
    <property type="protein sequence ID" value="MBC3898681.1"/>
    <property type="molecule type" value="Genomic_DNA"/>
</dbReference>
<dbReference type="Pfam" id="PF19567">
    <property type="entry name" value="CpsB_CapC"/>
    <property type="match status" value="1"/>
</dbReference>
<evidence type="ECO:0000256" key="5">
    <source>
        <dbReference type="ARBA" id="ARBA00051722"/>
    </source>
</evidence>
<evidence type="ECO:0000256" key="3">
    <source>
        <dbReference type="ARBA" id="ARBA00022801"/>
    </source>
</evidence>
<comment type="caution">
    <text evidence="6">The sequence shown here is derived from an EMBL/GenBank/DDBJ whole genome shotgun (WGS) entry which is preliminary data.</text>
</comment>
<dbReference type="InterPro" id="IPR016195">
    <property type="entry name" value="Pol/histidinol_Pase-like"/>
</dbReference>
<name>A0ABR6YU35_9FIRM</name>
<evidence type="ECO:0000256" key="4">
    <source>
        <dbReference type="ARBA" id="ARBA00022912"/>
    </source>
</evidence>
<sequence length="232" mass="26787">MIDFHSHILPGMDDGSKNLAESQQMIEASFSQGVQMMMATPHFYPWLEKPEDFLARRASAIEALALSPSKIRVGAEIAYYDGIVYSEDIELLKIADTDFILIEMPMTVWTKRMLDSLHAIENRTKLKVVFAHLDRYFQTQKRTDNVDYVCDNFLIQINADYIINRRTQRKALKLIKENRVDFIGSDCHNLTSRPPNLAEAYKTIEKKLGIESVNAFNDKQNQYLEGGLIYER</sequence>
<dbReference type="RefSeq" id="WP_186893299.1">
    <property type="nucleotide sequence ID" value="NZ_WJBE01000002.1"/>
</dbReference>
<keyword evidence="3" id="KW-0378">Hydrolase</keyword>
<evidence type="ECO:0000256" key="2">
    <source>
        <dbReference type="ARBA" id="ARBA00013064"/>
    </source>
</evidence>
<keyword evidence="7" id="KW-1185">Reference proteome</keyword>
<proteinExistence type="inferred from homology"/>
<evidence type="ECO:0000313" key="6">
    <source>
        <dbReference type="EMBL" id="MBC3898681.1"/>
    </source>
</evidence>
<dbReference type="EC" id="3.1.3.48" evidence="2"/>
<dbReference type="PIRSF" id="PIRSF016557">
    <property type="entry name" value="Caps_synth_CpsB"/>
    <property type="match status" value="1"/>
</dbReference>
<dbReference type="PANTHER" id="PTHR39181">
    <property type="entry name" value="TYROSINE-PROTEIN PHOSPHATASE YWQE"/>
    <property type="match status" value="1"/>
</dbReference>
<reference evidence="6 7" key="1">
    <citation type="journal article" date="2020" name="mSystems">
        <title>Defining Genomic and Predicted Metabolic Features of the Acetobacterium Genus.</title>
        <authorList>
            <person name="Ross D.E."/>
            <person name="Marshall C.W."/>
            <person name="Gulliver D."/>
            <person name="May H.D."/>
            <person name="Norman R.S."/>
        </authorList>
    </citation>
    <scope>NUCLEOTIDE SEQUENCE [LARGE SCALE GENOMIC DNA]</scope>
    <source>
        <strain evidence="6 7">DSM 4132</strain>
    </source>
</reference>
<accession>A0ABR6YU35</accession>
<dbReference type="SUPFAM" id="SSF89550">
    <property type="entry name" value="PHP domain-like"/>
    <property type="match status" value="1"/>
</dbReference>
<organism evidence="6 7">
    <name type="scientific">Acetobacterium malicum</name>
    <dbReference type="NCBI Taxonomy" id="52692"/>
    <lineage>
        <taxon>Bacteria</taxon>
        <taxon>Bacillati</taxon>
        <taxon>Bacillota</taxon>
        <taxon>Clostridia</taxon>
        <taxon>Eubacteriales</taxon>
        <taxon>Eubacteriaceae</taxon>
        <taxon>Acetobacterium</taxon>
    </lineage>
</organism>
<dbReference type="InterPro" id="IPR016667">
    <property type="entry name" value="Caps_polysacc_synth_CpsB/CapC"/>
</dbReference>
<gene>
    <name evidence="6" type="ORF">GH811_03520</name>
</gene>
<comment type="catalytic activity">
    <reaction evidence="5">
        <text>O-phospho-L-tyrosyl-[protein] + H2O = L-tyrosyl-[protein] + phosphate</text>
        <dbReference type="Rhea" id="RHEA:10684"/>
        <dbReference type="Rhea" id="RHEA-COMP:10136"/>
        <dbReference type="Rhea" id="RHEA-COMP:20101"/>
        <dbReference type="ChEBI" id="CHEBI:15377"/>
        <dbReference type="ChEBI" id="CHEBI:43474"/>
        <dbReference type="ChEBI" id="CHEBI:46858"/>
        <dbReference type="ChEBI" id="CHEBI:61978"/>
        <dbReference type="EC" id="3.1.3.48"/>
    </reaction>
</comment>
<dbReference type="PANTHER" id="PTHR39181:SF1">
    <property type="entry name" value="TYROSINE-PROTEIN PHOSPHATASE YWQE"/>
    <property type="match status" value="1"/>
</dbReference>
<keyword evidence="4" id="KW-0904">Protein phosphatase</keyword>
<dbReference type="Proteomes" id="UP000622405">
    <property type="component" value="Unassembled WGS sequence"/>
</dbReference>
<protein>
    <recommendedName>
        <fullName evidence="2">protein-tyrosine-phosphatase</fullName>
        <ecNumber evidence="2">3.1.3.48</ecNumber>
    </recommendedName>
</protein>